<evidence type="ECO:0000256" key="9">
    <source>
        <dbReference type="ARBA" id="ARBA00022984"/>
    </source>
</evidence>
<feature type="compositionally biased region" description="Pro residues" evidence="14">
    <location>
        <begin position="689"/>
        <end position="705"/>
    </location>
</feature>
<evidence type="ECO:0000313" key="18">
    <source>
        <dbReference type="EMBL" id="RSU12370.1"/>
    </source>
</evidence>
<dbReference type="PANTHER" id="PTHR32282">
    <property type="entry name" value="BINDING PROTEIN TRANSPEPTIDASE, PUTATIVE-RELATED"/>
    <property type="match status" value="1"/>
</dbReference>
<keyword evidence="5" id="KW-0328">Glycosyltransferase</keyword>
<evidence type="ECO:0000256" key="14">
    <source>
        <dbReference type="SAM" id="MobiDB-lite"/>
    </source>
</evidence>
<comment type="catalytic activity">
    <reaction evidence="13">
        <text>[GlcNAc-(1-&gt;4)-Mur2Ac(oyl-L-Ala-gamma-D-Glu-L-Lys-D-Ala-D-Ala)](n)-di-trans,octa-cis-undecaprenyl diphosphate + beta-D-GlcNAc-(1-&gt;4)-Mur2Ac(oyl-L-Ala-gamma-D-Glu-L-Lys-D-Ala-D-Ala)-di-trans,octa-cis-undecaprenyl diphosphate = [GlcNAc-(1-&gt;4)-Mur2Ac(oyl-L-Ala-gamma-D-Glu-L-Lys-D-Ala-D-Ala)](n+1)-di-trans,octa-cis-undecaprenyl diphosphate + di-trans,octa-cis-undecaprenyl diphosphate + H(+)</text>
        <dbReference type="Rhea" id="RHEA:23708"/>
        <dbReference type="Rhea" id="RHEA-COMP:9602"/>
        <dbReference type="Rhea" id="RHEA-COMP:9603"/>
        <dbReference type="ChEBI" id="CHEBI:15378"/>
        <dbReference type="ChEBI" id="CHEBI:58405"/>
        <dbReference type="ChEBI" id="CHEBI:60033"/>
        <dbReference type="ChEBI" id="CHEBI:78435"/>
        <dbReference type="EC" id="2.4.99.28"/>
    </reaction>
</comment>
<dbReference type="GeneID" id="95581128"/>
<dbReference type="GO" id="GO:0006508">
    <property type="term" value="P:proteolysis"/>
    <property type="evidence" value="ECO:0007669"/>
    <property type="project" value="UniProtKB-KW"/>
</dbReference>
<keyword evidence="19" id="KW-1185">Reference proteome</keyword>
<dbReference type="InterPro" id="IPR050396">
    <property type="entry name" value="Glycosyltr_51/Transpeptidase"/>
</dbReference>
<dbReference type="EMBL" id="NGKB01000011">
    <property type="protein sequence ID" value="RSU12370.1"/>
    <property type="molecule type" value="Genomic_DNA"/>
</dbReference>
<keyword evidence="7" id="KW-0378">Hydrolase</keyword>
<evidence type="ECO:0000256" key="5">
    <source>
        <dbReference type="ARBA" id="ARBA00022676"/>
    </source>
</evidence>
<feature type="region of interest" description="Disordered" evidence="14">
    <location>
        <begin position="648"/>
        <end position="756"/>
    </location>
</feature>
<sequence>MRRETNGQPPKRKRSKGKAILITCIVLLSLICIPLIIGSATFFYYVKDAPKLDFTKLEDTRSSTLLDSKGAVFLTLGEKNREIIQPNEIPPTLKNAVISIEDKRFEKHVGVDPIRIAGAAISNFKGNSTQGGSTLTQQLIKLSYYSHKKEDQTLKRKAQEAWLSVELEKKKSKDEILTYYINRVYMSNGVYGMKTAAETYYGKDFKDLSLAQYALLAGIPQAPNNYDPYTNKDNAKKRRDLVLNEMYKDKKISEKDYKAAVAEPVDEGLIPLKEDSTMQVVTDNYVKEVIKEVQKKTKKNIYTDGLEVHTNIDLEAQTYLYNLMNNENSSINFPDDEFQAAGTLVDVKSGSVKAQVGGRKSKEKSQLGLNRAVENERDIGSTSKPLVAYGPAIEDLNYGSGEIFVDEPYKYADGTSVYNYDRAYRGGLTMRESLVDSRNIPALKAQKEVGDDKAKDFIHKLGFKNDVYESTAISMQGSTEKLASAYAAFANGGVYYEPSYVSKIVYEDGTEEKIESKGSRAMKESTAYIVTDMLKDVISRGTGVNAQVPQLIQAGKTGTSNYSDDALPNVIGDGSPDISFVGYTPKYSFAVWTGYDKYYNAIPVQDQQIAMDIYRNYMTFLYQNLEITDWKQPDDVVRIGNQVYVKDHVGNQGGQTYNSYSSQTSQSNVAPPVSSAAPEPSKPSETKPDPTPTPSSSTPPPPPPTSSSDNGGNNGGNDGGDNGGNNGGDSGGNNGGGDKPDGNNGGNDGGSTPSSK</sequence>
<dbReference type="GO" id="GO:0008360">
    <property type="term" value="P:regulation of cell shape"/>
    <property type="evidence" value="ECO:0007669"/>
    <property type="project" value="UniProtKB-KW"/>
</dbReference>
<dbReference type="Proteomes" id="UP000288028">
    <property type="component" value="Unassembled WGS sequence"/>
</dbReference>
<dbReference type="Pfam" id="PF00912">
    <property type="entry name" value="Transgly"/>
    <property type="match status" value="1"/>
</dbReference>
<dbReference type="GO" id="GO:0009002">
    <property type="term" value="F:serine-type D-Ala-D-Ala carboxypeptidase activity"/>
    <property type="evidence" value="ECO:0007669"/>
    <property type="project" value="UniProtKB-EC"/>
</dbReference>
<evidence type="ECO:0000256" key="11">
    <source>
        <dbReference type="ARBA" id="ARBA00023316"/>
    </source>
</evidence>
<comment type="similarity">
    <text evidence="2">In the N-terminal section; belongs to the glycosyltransferase 51 family.</text>
</comment>
<evidence type="ECO:0000256" key="7">
    <source>
        <dbReference type="ARBA" id="ARBA00022801"/>
    </source>
</evidence>
<keyword evidence="3" id="KW-0121">Carboxypeptidase</keyword>
<dbReference type="GO" id="GO:0009252">
    <property type="term" value="P:peptidoglycan biosynthetic process"/>
    <property type="evidence" value="ECO:0007669"/>
    <property type="project" value="UniProtKB-KW"/>
</dbReference>
<evidence type="ECO:0000256" key="4">
    <source>
        <dbReference type="ARBA" id="ARBA00022670"/>
    </source>
</evidence>
<evidence type="ECO:0000256" key="6">
    <source>
        <dbReference type="ARBA" id="ARBA00022679"/>
    </source>
</evidence>
<organism evidence="18 19">
    <name type="scientific">Vagococcus carniphilus</name>
    <dbReference type="NCBI Taxonomy" id="218144"/>
    <lineage>
        <taxon>Bacteria</taxon>
        <taxon>Bacillati</taxon>
        <taxon>Bacillota</taxon>
        <taxon>Bacilli</taxon>
        <taxon>Lactobacillales</taxon>
        <taxon>Enterococcaceae</taxon>
        <taxon>Vagococcus</taxon>
    </lineage>
</organism>
<keyword evidence="9" id="KW-0573">Peptidoglycan synthesis</keyword>
<dbReference type="RefSeq" id="WP_126795235.1">
    <property type="nucleotide sequence ID" value="NZ_CP060720.1"/>
</dbReference>
<dbReference type="InterPro" id="IPR012338">
    <property type="entry name" value="Beta-lactam/transpept-like"/>
</dbReference>
<dbReference type="GO" id="GO:0030288">
    <property type="term" value="C:outer membrane-bounded periplasmic space"/>
    <property type="evidence" value="ECO:0007669"/>
    <property type="project" value="TreeGrafter"/>
</dbReference>
<evidence type="ECO:0000256" key="2">
    <source>
        <dbReference type="ARBA" id="ARBA00007739"/>
    </source>
</evidence>
<evidence type="ECO:0000256" key="13">
    <source>
        <dbReference type="ARBA" id="ARBA00049902"/>
    </source>
</evidence>
<keyword evidence="10" id="KW-0511">Multifunctional enzyme</keyword>
<dbReference type="PANTHER" id="PTHR32282:SF29">
    <property type="entry name" value="PENICILLIN-BINDING PROTEIN 1A"/>
    <property type="match status" value="1"/>
</dbReference>
<comment type="caution">
    <text evidence="18">The sequence shown here is derived from an EMBL/GenBank/DDBJ whole genome shotgun (WGS) entry which is preliminary data.</text>
</comment>
<dbReference type="SUPFAM" id="SSF56601">
    <property type="entry name" value="beta-lactamase/transpeptidase-like"/>
    <property type="match status" value="1"/>
</dbReference>
<comment type="similarity">
    <text evidence="1">In the C-terminal section; belongs to the transpeptidase family.</text>
</comment>
<dbReference type="Gene3D" id="1.10.3810.10">
    <property type="entry name" value="Biosynthetic peptidoglycan transglycosylase-like"/>
    <property type="match status" value="1"/>
</dbReference>
<dbReference type="SUPFAM" id="SSF53955">
    <property type="entry name" value="Lysozyme-like"/>
    <property type="match status" value="1"/>
</dbReference>
<dbReference type="NCBIfam" id="TIGR02074">
    <property type="entry name" value="PBP_1a_fam"/>
    <property type="match status" value="1"/>
</dbReference>
<feature type="compositionally biased region" description="Low complexity" evidence="14">
    <location>
        <begin position="655"/>
        <end position="679"/>
    </location>
</feature>
<proteinExistence type="inferred from homology"/>
<evidence type="ECO:0000259" key="17">
    <source>
        <dbReference type="Pfam" id="PF00912"/>
    </source>
</evidence>
<comment type="catalytic activity">
    <reaction evidence="12">
        <text>Preferential cleavage: (Ac)2-L-Lys-D-Ala-|-D-Ala. Also transpeptidation of peptidyl-alanyl moieties that are N-acyl substituents of D-alanine.</text>
        <dbReference type="EC" id="3.4.16.4"/>
    </reaction>
</comment>
<evidence type="ECO:0000256" key="1">
    <source>
        <dbReference type="ARBA" id="ARBA00007090"/>
    </source>
</evidence>
<dbReference type="InterPro" id="IPR001264">
    <property type="entry name" value="Glyco_trans_51"/>
</dbReference>
<evidence type="ECO:0000256" key="15">
    <source>
        <dbReference type="SAM" id="Phobius"/>
    </source>
</evidence>
<dbReference type="InterPro" id="IPR001460">
    <property type="entry name" value="PCN-bd_Tpept"/>
</dbReference>
<dbReference type="GO" id="GO:0008658">
    <property type="term" value="F:penicillin binding"/>
    <property type="evidence" value="ECO:0007669"/>
    <property type="project" value="InterPro"/>
</dbReference>
<dbReference type="OrthoDB" id="9766909at2"/>
<keyword evidence="8" id="KW-0133">Cell shape</keyword>
<keyword evidence="6" id="KW-0808">Transferase</keyword>
<gene>
    <name evidence="18" type="ORF">CBF28_11050</name>
</gene>
<evidence type="ECO:0000256" key="8">
    <source>
        <dbReference type="ARBA" id="ARBA00022960"/>
    </source>
</evidence>
<protein>
    <submittedName>
        <fullName evidence="18">Uncharacterized protein</fullName>
    </submittedName>
</protein>
<reference evidence="18 19" key="1">
    <citation type="submission" date="2017-05" db="EMBL/GenBank/DDBJ databases">
        <title>Vagococcus spp. assemblies.</title>
        <authorList>
            <person name="Gulvik C.A."/>
        </authorList>
    </citation>
    <scope>NUCLEOTIDE SEQUENCE [LARGE SCALE GENOMIC DNA]</scope>
    <source>
        <strain evidence="18 19">SS1714</strain>
    </source>
</reference>
<feature type="transmembrane region" description="Helical" evidence="15">
    <location>
        <begin position="20"/>
        <end position="46"/>
    </location>
</feature>
<accession>A0A430AWD1</accession>
<keyword evidence="15" id="KW-1133">Transmembrane helix</keyword>
<dbReference type="GO" id="GO:0008955">
    <property type="term" value="F:peptidoglycan glycosyltransferase activity"/>
    <property type="evidence" value="ECO:0007669"/>
    <property type="project" value="UniProtKB-EC"/>
</dbReference>
<keyword evidence="15" id="KW-0472">Membrane</keyword>
<dbReference type="AlphaFoldDB" id="A0A430AWD1"/>
<evidence type="ECO:0000256" key="12">
    <source>
        <dbReference type="ARBA" id="ARBA00034000"/>
    </source>
</evidence>
<feature type="compositionally biased region" description="Gly residues" evidence="14">
    <location>
        <begin position="712"/>
        <end position="749"/>
    </location>
</feature>
<feature type="domain" description="Glycosyl transferase family 51" evidence="17">
    <location>
        <begin position="73"/>
        <end position="246"/>
    </location>
</feature>
<dbReference type="InterPro" id="IPR023346">
    <property type="entry name" value="Lysozyme-like_dom_sf"/>
</dbReference>
<dbReference type="FunFam" id="1.10.3810.10:FF:000001">
    <property type="entry name" value="Penicillin-binding protein 1A"/>
    <property type="match status" value="1"/>
</dbReference>
<evidence type="ECO:0000259" key="16">
    <source>
        <dbReference type="Pfam" id="PF00905"/>
    </source>
</evidence>
<evidence type="ECO:0000256" key="3">
    <source>
        <dbReference type="ARBA" id="ARBA00022645"/>
    </source>
</evidence>
<name>A0A430AWD1_9ENTE</name>
<evidence type="ECO:0000313" key="19">
    <source>
        <dbReference type="Proteomes" id="UP000288028"/>
    </source>
</evidence>
<dbReference type="InterPro" id="IPR036950">
    <property type="entry name" value="PBP_transglycosylase"/>
</dbReference>
<keyword evidence="4" id="KW-0645">Protease</keyword>
<keyword evidence="11" id="KW-0961">Cell wall biogenesis/degradation</keyword>
<dbReference type="Gene3D" id="3.40.710.10">
    <property type="entry name" value="DD-peptidase/beta-lactamase superfamily"/>
    <property type="match status" value="1"/>
</dbReference>
<keyword evidence="15" id="KW-0812">Transmembrane</keyword>
<dbReference type="Pfam" id="PF00905">
    <property type="entry name" value="Transpeptidase"/>
    <property type="match status" value="1"/>
</dbReference>
<evidence type="ECO:0000256" key="10">
    <source>
        <dbReference type="ARBA" id="ARBA00023268"/>
    </source>
</evidence>
<dbReference type="GO" id="GO:0071555">
    <property type="term" value="P:cell wall organization"/>
    <property type="evidence" value="ECO:0007669"/>
    <property type="project" value="UniProtKB-KW"/>
</dbReference>
<feature type="domain" description="Penicillin-binding protein transpeptidase" evidence="16">
    <location>
        <begin position="343"/>
        <end position="593"/>
    </location>
</feature>